<dbReference type="Proteomes" id="UP000292583">
    <property type="component" value="Unassembled WGS sequence"/>
</dbReference>
<accession>A0A4Q9JVV1</accession>
<dbReference type="AlphaFoldDB" id="A0A4Q9JVV1"/>
<dbReference type="EMBL" id="QPGR01000001">
    <property type="protein sequence ID" value="TBR82328.1"/>
    <property type="molecule type" value="Genomic_DNA"/>
</dbReference>
<sequence length="72" mass="8792">MNFLDDLKCIKKEMQRENKNSVLNHKNLKSTQNNEKKIDKQDKFLEEVFLKEKKLINEFQEFINNSDIKKIY</sequence>
<gene>
    <name evidence="1" type="ORF">DU473_00370</name>
</gene>
<comment type="caution">
    <text evidence="1">The sequence shown here is derived from an EMBL/GenBank/DDBJ whole genome shotgun (WGS) entry which is preliminary data.</text>
</comment>
<organism evidence="1 2">
    <name type="scientific">Campylobacter novaezeelandiae</name>
    <dbReference type="NCBI Taxonomy" id="2267891"/>
    <lineage>
        <taxon>Bacteria</taxon>
        <taxon>Pseudomonadati</taxon>
        <taxon>Campylobacterota</taxon>
        <taxon>Epsilonproteobacteria</taxon>
        <taxon>Campylobacterales</taxon>
        <taxon>Campylobacteraceae</taxon>
        <taxon>Campylobacter</taxon>
    </lineage>
</organism>
<keyword evidence="2" id="KW-1185">Reference proteome</keyword>
<name>A0A4Q9JVV1_9BACT</name>
<dbReference type="RefSeq" id="WP_131186350.1">
    <property type="nucleotide sequence ID" value="NZ_QPGR01000001.1"/>
</dbReference>
<evidence type="ECO:0000313" key="2">
    <source>
        <dbReference type="Proteomes" id="UP000292583"/>
    </source>
</evidence>
<protein>
    <submittedName>
        <fullName evidence="1">Uncharacterized protein</fullName>
    </submittedName>
</protein>
<reference evidence="1 2" key="1">
    <citation type="submission" date="2018-07" db="EMBL/GenBank/DDBJ databases">
        <title>Campylobacter zealandensis sp. nov., isolated from birds and water in New Zealand.</title>
        <authorList>
            <person name="Wilkinson D.A."/>
            <person name="Biggs P.J."/>
            <person name="French N.P."/>
            <person name="Midwinter A.C."/>
        </authorList>
    </citation>
    <scope>NUCLEOTIDE SEQUENCE [LARGE SCALE GENOMIC DNA]</scope>
    <source>
        <strain evidence="1 2">B423b</strain>
    </source>
</reference>
<proteinExistence type="predicted"/>
<evidence type="ECO:0000313" key="1">
    <source>
        <dbReference type="EMBL" id="TBR82328.1"/>
    </source>
</evidence>